<comment type="caution">
    <text evidence="1">The sequence shown here is derived from an EMBL/GenBank/DDBJ whole genome shotgun (WGS) entry which is preliminary data.</text>
</comment>
<dbReference type="RefSeq" id="WP_126376222.1">
    <property type="nucleotide sequence ID" value="NZ_CADIJT010000003.1"/>
</dbReference>
<proteinExistence type="predicted"/>
<accession>A0AA42IV09</accession>
<dbReference type="Proteomes" id="UP001161094">
    <property type="component" value="Unassembled WGS sequence"/>
</dbReference>
<dbReference type="EMBL" id="JAOCDZ010000003">
    <property type="protein sequence ID" value="MDH0735437.1"/>
    <property type="molecule type" value="Genomic_DNA"/>
</dbReference>
<gene>
    <name evidence="1" type="ORF">N5D93_06420</name>
</gene>
<organism evidence="1 2">
    <name type="scientific">Achromobacter spanius</name>
    <dbReference type="NCBI Taxonomy" id="217203"/>
    <lineage>
        <taxon>Bacteria</taxon>
        <taxon>Pseudomonadati</taxon>
        <taxon>Pseudomonadota</taxon>
        <taxon>Betaproteobacteria</taxon>
        <taxon>Burkholderiales</taxon>
        <taxon>Alcaligenaceae</taxon>
        <taxon>Achromobacter</taxon>
    </lineage>
</organism>
<evidence type="ECO:0000313" key="2">
    <source>
        <dbReference type="Proteomes" id="UP001161094"/>
    </source>
</evidence>
<sequence>MYERLAKYLIGCAALLLAGRALASVRRLGREEMTRAHFQGNVGTRPGWPRQILQEGKNEDADNC</sequence>
<reference evidence="1" key="1">
    <citation type="submission" date="2022-09" db="EMBL/GenBank/DDBJ databases">
        <title>Intensive care unit water sources are persistently colonized with multi-drug resistant bacteria and are the site of extensive horizontal gene transfer of antibiotic resistance genes.</title>
        <authorList>
            <person name="Diorio-Toth L."/>
        </authorList>
    </citation>
    <scope>NUCLEOTIDE SEQUENCE</scope>
    <source>
        <strain evidence="1">GD03843</strain>
    </source>
</reference>
<dbReference type="GeneID" id="92910037"/>
<name>A0AA42IV09_9BURK</name>
<dbReference type="AlphaFoldDB" id="A0AA42IV09"/>
<protein>
    <submittedName>
        <fullName evidence="1">Uncharacterized protein</fullName>
    </submittedName>
</protein>
<evidence type="ECO:0000313" key="1">
    <source>
        <dbReference type="EMBL" id="MDH0735437.1"/>
    </source>
</evidence>